<dbReference type="GO" id="GO:0016747">
    <property type="term" value="F:acyltransferase activity, transferring groups other than amino-acyl groups"/>
    <property type="evidence" value="ECO:0007669"/>
    <property type="project" value="UniProtKB-ARBA"/>
</dbReference>
<proteinExistence type="inferred from homology"/>
<reference evidence="4" key="1">
    <citation type="journal article" date="2023" name="Nat. Commun.">
        <title>Diploid and tetraploid genomes of Acorus and the evolution of monocots.</title>
        <authorList>
            <person name="Ma L."/>
            <person name="Liu K.W."/>
            <person name="Li Z."/>
            <person name="Hsiao Y.Y."/>
            <person name="Qi Y."/>
            <person name="Fu T."/>
            <person name="Tang G.D."/>
            <person name="Zhang D."/>
            <person name="Sun W.H."/>
            <person name="Liu D.K."/>
            <person name="Li Y."/>
            <person name="Chen G.Z."/>
            <person name="Liu X.D."/>
            <person name="Liao X.Y."/>
            <person name="Jiang Y.T."/>
            <person name="Yu X."/>
            <person name="Hao Y."/>
            <person name="Huang J."/>
            <person name="Zhao X.W."/>
            <person name="Ke S."/>
            <person name="Chen Y.Y."/>
            <person name="Wu W.L."/>
            <person name="Hsu J.L."/>
            <person name="Lin Y.F."/>
            <person name="Huang M.D."/>
            <person name="Li C.Y."/>
            <person name="Huang L."/>
            <person name="Wang Z.W."/>
            <person name="Zhao X."/>
            <person name="Zhong W.Y."/>
            <person name="Peng D.H."/>
            <person name="Ahmad S."/>
            <person name="Lan S."/>
            <person name="Zhang J.S."/>
            <person name="Tsai W.C."/>
            <person name="Van de Peer Y."/>
            <person name="Liu Z.J."/>
        </authorList>
    </citation>
    <scope>NUCLEOTIDE SEQUENCE</scope>
    <source>
        <strain evidence="4">SCP</strain>
    </source>
</reference>
<dbReference type="AlphaFoldDB" id="A0AAV9AY97"/>
<dbReference type="EMBL" id="JAUJYN010000006">
    <property type="protein sequence ID" value="KAK1269217.1"/>
    <property type="molecule type" value="Genomic_DNA"/>
</dbReference>
<dbReference type="FunFam" id="3.30.559.10:FF:000008">
    <property type="entry name" value="Tryptamine hydroxycinnamoyl transferase"/>
    <property type="match status" value="1"/>
</dbReference>
<name>A0AAV9AY97_ACOGR</name>
<evidence type="ECO:0000256" key="1">
    <source>
        <dbReference type="ARBA" id="ARBA00009861"/>
    </source>
</evidence>
<dbReference type="Gene3D" id="3.30.559.10">
    <property type="entry name" value="Chloramphenicol acetyltransferase-like domain"/>
    <property type="match status" value="2"/>
</dbReference>
<organism evidence="4 5">
    <name type="scientific">Acorus gramineus</name>
    <name type="common">Dwarf sweet flag</name>
    <dbReference type="NCBI Taxonomy" id="55184"/>
    <lineage>
        <taxon>Eukaryota</taxon>
        <taxon>Viridiplantae</taxon>
        <taxon>Streptophyta</taxon>
        <taxon>Embryophyta</taxon>
        <taxon>Tracheophyta</taxon>
        <taxon>Spermatophyta</taxon>
        <taxon>Magnoliopsida</taxon>
        <taxon>Liliopsida</taxon>
        <taxon>Acoraceae</taxon>
        <taxon>Acorus</taxon>
    </lineage>
</organism>
<evidence type="ECO:0000313" key="5">
    <source>
        <dbReference type="Proteomes" id="UP001179952"/>
    </source>
</evidence>
<dbReference type="PANTHER" id="PTHR31642:SF11">
    <property type="entry name" value="SHIKIMATE O-HYDROXYCINNAMOYLTRANSFERASE"/>
    <property type="match status" value="1"/>
</dbReference>
<dbReference type="Proteomes" id="UP001179952">
    <property type="component" value="Unassembled WGS sequence"/>
</dbReference>
<protein>
    <submittedName>
        <fullName evidence="4">Shikimate O-hydroxycinnamoyltransferase</fullName>
    </submittedName>
</protein>
<keyword evidence="5" id="KW-1185">Reference proteome</keyword>
<dbReference type="PANTHER" id="PTHR31642">
    <property type="entry name" value="TRICHOTHECENE 3-O-ACETYLTRANSFERASE"/>
    <property type="match status" value="1"/>
</dbReference>
<dbReference type="FunFam" id="3.30.559.10:FF:000015">
    <property type="entry name" value="Spermidine hydroxycinnamoyl transferase"/>
    <property type="match status" value="1"/>
</dbReference>
<dbReference type="InterPro" id="IPR050317">
    <property type="entry name" value="Plant_Fungal_Acyltransferase"/>
</dbReference>
<keyword evidence="3" id="KW-0012">Acyltransferase</keyword>
<evidence type="ECO:0000313" key="4">
    <source>
        <dbReference type="EMBL" id="KAK1269217.1"/>
    </source>
</evidence>
<sequence length="431" mass="47564">MKINVRDSTMVRPERATPRLNLWNSNVDLVVPRLHSPSVYFYCPEGSSTFFDARILKDALAKALVPFYPMAGRLTRDDDGRIEIECAGQGVLFVEADTDSSIDDFGDFTPTMELKRLIPAVDHSQDISSIPLLVLQVTYFKCGGASLGVGMQHPVADGFSGIHFVNTWSDIARGLDVAVPPFIDRTLLRARDLPRPAFPHVEYQPAPPLKNLPNTDTPPPTTVSIFKITRAHLDELKSKARAGPDQGSYGTYELLAGHVWRCACLARGLAPDQETKLYIATDGRARLRPGLPRGYFGNGIFTATPIATSGELVCVPVTTTARKVHDALVRMDDEYLRSALDYLEIQPDLSKLVRGAHTFRCPNLCVTSWVRLPIHDADFGWGRPVFMGPGGIPYEGLAFVLPSPNGDGSLSLAISLQSEHMVRFQRLLYDF</sequence>
<reference evidence="4" key="2">
    <citation type="submission" date="2023-06" db="EMBL/GenBank/DDBJ databases">
        <authorList>
            <person name="Ma L."/>
            <person name="Liu K.-W."/>
            <person name="Li Z."/>
            <person name="Hsiao Y.-Y."/>
            <person name="Qi Y."/>
            <person name="Fu T."/>
            <person name="Tang G."/>
            <person name="Zhang D."/>
            <person name="Sun W.-H."/>
            <person name="Liu D.-K."/>
            <person name="Li Y."/>
            <person name="Chen G.-Z."/>
            <person name="Liu X.-D."/>
            <person name="Liao X.-Y."/>
            <person name="Jiang Y.-T."/>
            <person name="Yu X."/>
            <person name="Hao Y."/>
            <person name="Huang J."/>
            <person name="Zhao X.-W."/>
            <person name="Ke S."/>
            <person name="Chen Y.-Y."/>
            <person name="Wu W.-L."/>
            <person name="Hsu J.-L."/>
            <person name="Lin Y.-F."/>
            <person name="Huang M.-D."/>
            <person name="Li C.-Y."/>
            <person name="Huang L."/>
            <person name="Wang Z.-W."/>
            <person name="Zhao X."/>
            <person name="Zhong W.-Y."/>
            <person name="Peng D.-H."/>
            <person name="Ahmad S."/>
            <person name="Lan S."/>
            <person name="Zhang J.-S."/>
            <person name="Tsai W.-C."/>
            <person name="Van De Peer Y."/>
            <person name="Liu Z.-J."/>
        </authorList>
    </citation>
    <scope>NUCLEOTIDE SEQUENCE</scope>
    <source>
        <strain evidence="4">SCP</strain>
        <tissue evidence="4">Leaves</tissue>
    </source>
</reference>
<evidence type="ECO:0000256" key="2">
    <source>
        <dbReference type="ARBA" id="ARBA00022679"/>
    </source>
</evidence>
<gene>
    <name evidence="4" type="ORF">QJS04_geneDACA013658</name>
</gene>
<comment type="similarity">
    <text evidence="1">Belongs to the plant acyltransferase family.</text>
</comment>
<dbReference type="Pfam" id="PF02458">
    <property type="entry name" value="Transferase"/>
    <property type="match status" value="1"/>
</dbReference>
<dbReference type="InterPro" id="IPR023213">
    <property type="entry name" value="CAT-like_dom_sf"/>
</dbReference>
<evidence type="ECO:0000256" key="3">
    <source>
        <dbReference type="ARBA" id="ARBA00023315"/>
    </source>
</evidence>
<keyword evidence="2" id="KW-0808">Transferase</keyword>
<comment type="caution">
    <text evidence="4">The sequence shown here is derived from an EMBL/GenBank/DDBJ whole genome shotgun (WGS) entry which is preliminary data.</text>
</comment>
<accession>A0AAV9AY97</accession>